<sequence length="159" mass="18301">MPNQDHILILGRDEVTQPLLLTDIPQSSFLLVQLSNLPPRDRYIRLPALTTNMVAAYCELPSVDVLVRERDWMHIVNLAITAEILQDPVVETTAITALKRKARAEKACTCEQAVHDHIRDFTRNTGGGVRIVQIMEEIWRNEKRSFISTTKERREEWKA</sequence>
<proteinExistence type="predicted"/>
<evidence type="ECO:0000313" key="1">
    <source>
        <dbReference type="EMBL" id="KAF2130089.1"/>
    </source>
</evidence>
<accession>A0A6A6ADZ8</accession>
<organism evidence="1 2">
    <name type="scientific">Dothidotthia symphoricarpi CBS 119687</name>
    <dbReference type="NCBI Taxonomy" id="1392245"/>
    <lineage>
        <taxon>Eukaryota</taxon>
        <taxon>Fungi</taxon>
        <taxon>Dikarya</taxon>
        <taxon>Ascomycota</taxon>
        <taxon>Pezizomycotina</taxon>
        <taxon>Dothideomycetes</taxon>
        <taxon>Pleosporomycetidae</taxon>
        <taxon>Pleosporales</taxon>
        <taxon>Dothidotthiaceae</taxon>
        <taxon>Dothidotthia</taxon>
    </lineage>
</organism>
<protein>
    <submittedName>
        <fullName evidence="1">Uncharacterized protein</fullName>
    </submittedName>
</protein>
<dbReference type="AlphaFoldDB" id="A0A6A6ADZ8"/>
<dbReference type="EMBL" id="ML977505">
    <property type="protein sequence ID" value="KAF2130089.1"/>
    <property type="molecule type" value="Genomic_DNA"/>
</dbReference>
<dbReference type="RefSeq" id="XP_033524476.1">
    <property type="nucleotide sequence ID" value="XM_033670417.1"/>
</dbReference>
<evidence type="ECO:0000313" key="2">
    <source>
        <dbReference type="Proteomes" id="UP000799771"/>
    </source>
</evidence>
<dbReference type="GeneID" id="54410849"/>
<name>A0A6A6ADZ8_9PLEO</name>
<dbReference type="Proteomes" id="UP000799771">
    <property type="component" value="Unassembled WGS sequence"/>
</dbReference>
<reference evidence="1" key="1">
    <citation type="journal article" date="2020" name="Stud. Mycol.">
        <title>101 Dothideomycetes genomes: a test case for predicting lifestyles and emergence of pathogens.</title>
        <authorList>
            <person name="Haridas S."/>
            <person name="Albert R."/>
            <person name="Binder M."/>
            <person name="Bloem J."/>
            <person name="Labutti K."/>
            <person name="Salamov A."/>
            <person name="Andreopoulos B."/>
            <person name="Baker S."/>
            <person name="Barry K."/>
            <person name="Bills G."/>
            <person name="Bluhm B."/>
            <person name="Cannon C."/>
            <person name="Castanera R."/>
            <person name="Culley D."/>
            <person name="Daum C."/>
            <person name="Ezra D."/>
            <person name="Gonzalez J."/>
            <person name="Henrissat B."/>
            <person name="Kuo A."/>
            <person name="Liang C."/>
            <person name="Lipzen A."/>
            <person name="Lutzoni F."/>
            <person name="Magnuson J."/>
            <person name="Mondo S."/>
            <person name="Nolan M."/>
            <person name="Ohm R."/>
            <person name="Pangilinan J."/>
            <person name="Park H.-J."/>
            <person name="Ramirez L."/>
            <person name="Alfaro M."/>
            <person name="Sun H."/>
            <person name="Tritt A."/>
            <person name="Yoshinaga Y."/>
            <person name="Zwiers L.-H."/>
            <person name="Turgeon B."/>
            <person name="Goodwin S."/>
            <person name="Spatafora J."/>
            <person name="Crous P."/>
            <person name="Grigoriev I."/>
        </authorList>
    </citation>
    <scope>NUCLEOTIDE SEQUENCE</scope>
    <source>
        <strain evidence="1">CBS 119687</strain>
    </source>
</reference>
<dbReference type="OrthoDB" id="3798496at2759"/>
<gene>
    <name evidence="1" type="ORF">P153DRAFT_385324</name>
</gene>
<keyword evidence="2" id="KW-1185">Reference proteome</keyword>